<evidence type="ECO:0000256" key="1">
    <source>
        <dbReference type="ARBA" id="ARBA00001933"/>
    </source>
</evidence>
<dbReference type="PANTHER" id="PTHR13693:SF2">
    <property type="entry name" value="SERINE PALMITOYLTRANSFERASE 1"/>
    <property type="match status" value="1"/>
</dbReference>
<dbReference type="InterPro" id="IPR015422">
    <property type="entry name" value="PyrdxlP-dep_Trfase_small"/>
</dbReference>
<dbReference type="InterPro" id="IPR015424">
    <property type="entry name" value="PyrdxlP-dep_Trfase"/>
</dbReference>
<feature type="domain" description="Aminotransferase class I/classII large" evidence="12">
    <location>
        <begin position="110"/>
        <end position="494"/>
    </location>
</feature>
<dbReference type="Proteomes" id="UP001415857">
    <property type="component" value="Unassembled WGS sequence"/>
</dbReference>
<evidence type="ECO:0000256" key="3">
    <source>
        <dbReference type="ARBA" id="ARBA00004991"/>
    </source>
</evidence>
<dbReference type="PANTHER" id="PTHR13693">
    <property type="entry name" value="CLASS II AMINOTRANSFERASE/8-AMINO-7-OXONONANOATE SYNTHASE"/>
    <property type="match status" value="1"/>
</dbReference>
<dbReference type="GO" id="GO:0030170">
    <property type="term" value="F:pyridoxal phosphate binding"/>
    <property type="evidence" value="ECO:0007669"/>
    <property type="project" value="InterPro"/>
</dbReference>
<evidence type="ECO:0000259" key="12">
    <source>
        <dbReference type="Pfam" id="PF00155"/>
    </source>
</evidence>
<evidence type="ECO:0000256" key="5">
    <source>
        <dbReference type="ARBA" id="ARBA00013220"/>
    </source>
</evidence>
<dbReference type="GO" id="GO:0046513">
    <property type="term" value="P:ceramide biosynthetic process"/>
    <property type="evidence" value="ECO:0007669"/>
    <property type="project" value="TreeGrafter"/>
</dbReference>
<dbReference type="AlphaFoldDB" id="A0AAP0R498"/>
<dbReference type="Pfam" id="PF00155">
    <property type="entry name" value="Aminotran_1_2"/>
    <property type="match status" value="1"/>
</dbReference>
<evidence type="ECO:0000256" key="10">
    <source>
        <dbReference type="ARBA" id="ARBA00023315"/>
    </source>
</evidence>
<evidence type="ECO:0000256" key="6">
    <source>
        <dbReference type="ARBA" id="ARBA00022679"/>
    </source>
</evidence>
<keyword evidence="7" id="KW-0663">Pyridoxal phosphate</keyword>
<dbReference type="InterPro" id="IPR004839">
    <property type="entry name" value="Aminotransferase_I/II_large"/>
</dbReference>
<evidence type="ECO:0000256" key="11">
    <source>
        <dbReference type="SAM" id="Phobius"/>
    </source>
</evidence>
<proteinExistence type="inferred from homology"/>
<keyword evidence="14" id="KW-1185">Reference proteome</keyword>
<dbReference type="EC" id="2.3.1.50" evidence="5"/>
<organism evidence="13 14">
    <name type="scientific">Liquidambar formosana</name>
    <name type="common">Formosan gum</name>
    <dbReference type="NCBI Taxonomy" id="63359"/>
    <lineage>
        <taxon>Eukaryota</taxon>
        <taxon>Viridiplantae</taxon>
        <taxon>Streptophyta</taxon>
        <taxon>Embryophyta</taxon>
        <taxon>Tracheophyta</taxon>
        <taxon>Spermatophyta</taxon>
        <taxon>Magnoliopsida</taxon>
        <taxon>eudicotyledons</taxon>
        <taxon>Gunneridae</taxon>
        <taxon>Pentapetalae</taxon>
        <taxon>Saxifragales</taxon>
        <taxon>Altingiaceae</taxon>
        <taxon>Liquidambar</taxon>
    </lineage>
</organism>
<dbReference type="GO" id="GO:0046512">
    <property type="term" value="P:sphingosine biosynthetic process"/>
    <property type="evidence" value="ECO:0007669"/>
    <property type="project" value="TreeGrafter"/>
</dbReference>
<sequence length="505" mass="55498">MASAVMNIVNTALDWVTLAFDAPFARADVFGVHIGGHLFLEGLLLVVILFLLSQKSYKHPKRPLTKKEIDELCDEWVPESLIPSLTKEMQCEPPALESAAGPHTVINGKEVVNFASANYLGLIGHEKLLESCTSALEKYGVGSCGPRGFYGTIDVHLDCESRIAKFLGTPDSILYSYGLSTMFSAIPAFCKKGDIIVVDEGVHWGIQNGLYLSRSTIVYFKHNDMESLQSTLEKMTFENKRAKKLRRYIVVEAVYQNSGQVAPLDEIIRLKEKYRFRVLLDESNSFGVLGRSGRGLTEYYGVPVCFKDLLSLIGDQSLWFYGGVVLQVEKIDIITAAMGHALATEGGFCTGSARVIDHQRLSSSGYVFSASLPPYLASAAITAIELLEENSYLIKKLKENIAILWKGLSDIPGLTVASNPQSPIVFLRLKNSTGSLKSDLHLLEDIADHVLKEHSVFVVASKRSTLDKCRLPVGIRLFVSAAHSESDLLKASESLKRVAASVLMC</sequence>
<comment type="similarity">
    <text evidence="4">Belongs to the class-II pyridoxal-phosphate-dependent aminotransferase family.</text>
</comment>
<keyword evidence="8" id="KW-0746">Sphingolipid metabolism</keyword>
<keyword evidence="11" id="KW-1133">Transmembrane helix</keyword>
<dbReference type="Gene3D" id="3.40.640.10">
    <property type="entry name" value="Type I PLP-dependent aspartate aminotransferase-like (Major domain)"/>
    <property type="match status" value="1"/>
</dbReference>
<name>A0AAP0R498_LIQFO</name>
<evidence type="ECO:0000256" key="8">
    <source>
        <dbReference type="ARBA" id="ARBA00022919"/>
    </source>
</evidence>
<evidence type="ECO:0000313" key="13">
    <source>
        <dbReference type="EMBL" id="KAK9267298.1"/>
    </source>
</evidence>
<comment type="caution">
    <text evidence="13">The sequence shown here is derived from an EMBL/GenBank/DDBJ whole genome shotgun (WGS) entry which is preliminary data.</text>
</comment>
<dbReference type="GO" id="GO:0016020">
    <property type="term" value="C:membrane"/>
    <property type="evidence" value="ECO:0007669"/>
    <property type="project" value="GOC"/>
</dbReference>
<keyword evidence="10" id="KW-0012">Acyltransferase</keyword>
<accession>A0AAP0R498</accession>
<dbReference type="SUPFAM" id="SSF53383">
    <property type="entry name" value="PLP-dependent transferases"/>
    <property type="match status" value="1"/>
</dbReference>
<dbReference type="EMBL" id="JBBPBK010000016">
    <property type="protein sequence ID" value="KAK9267298.1"/>
    <property type="molecule type" value="Genomic_DNA"/>
</dbReference>
<keyword evidence="9" id="KW-0443">Lipid metabolism</keyword>
<dbReference type="GO" id="GO:0005783">
    <property type="term" value="C:endoplasmic reticulum"/>
    <property type="evidence" value="ECO:0007669"/>
    <property type="project" value="TreeGrafter"/>
</dbReference>
<comment type="pathway">
    <text evidence="2">Lipid metabolism; sphingolipid metabolism.</text>
</comment>
<evidence type="ECO:0000256" key="2">
    <source>
        <dbReference type="ARBA" id="ARBA00004760"/>
    </source>
</evidence>
<keyword evidence="11" id="KW-0472">Membrane</keyword>
<evidence type="ECO:0000256" key="7">
    <source>
        <dbReference type="ARBA" id="ARBA00022898"/>
    </source>
</evidence>
<evidence type="ECO:0000256" key="4">
    <source>
        <dbReference type="ARBA" id="ARBA00008392"/>
    </source>
</evidence>
<comment type="cofactor">
    <cofactor evidence="1">
        <name>pyridoxal 5'-phosphate</name>
        <dbReference type="ChEBI" id="CHEBI:597326"/>
    </cofactor>
</comment>
<dbReference type="InterPro" id="IPR050087">
    <property type="entry name" value="AON_synthase_class-II"/>
</dbReference>
<comment type="pathway">
    <text evidence="3">Sphingolipid metabolism.</text>
</comment>
<dbReference type="InterPro" id="IPR015421">
    <property type="entry name" value="PyrdxlP-dep_Trfase_major"/>
</dbReference>
<gene>
    <name evidence="13" type="ORF">L1049_009721</name>
</gene>
<evidence type="ECO:0000313" key="14">
    <source>
        <dbReference type="Proteomes" id="UP001415857"/>
    </source>
</evidence>
<evidence type="ECO:0000256" key="9">
    <source>
        <dbReference type="ARBA" id="ARBA00023098"/>
    </source>
</evidence>
<dbReference type="GO" id="GO:0004758">
    <property type="term" value="F:serine C-palmitoyltransferase activity"/>
    <property type="evidence" value="ECO:0007669"/>
    <property type="project" value="TreeGrafter"/>
</dbReference>
<dbReference type="Gene3D" id="3.90.1150.10">
    <property type="entry name" value="Aspartate Aminotransferase, domain 1"/>
    <property type="match status" value="1"/>
</dbReference>
<reference evidence="13 14" key="1">
    <citation type="journal article" date="2024" name="Plant J.">
        <title>Genome sequences and population genomics reveal climatic adaptation and genomic divergence between two closely related sweetgum species.</title>
        <authorList>
            <person name="Xu W.Q."/>
            <person name="Ren C.Q."/>
            <person name="Zhang X.Y."/>
            <person name="Comes H.P."/>
            <person name="Liu X.H."/>
            <person name="Li Y.G."/>
            <person name="Kettle C.J."/>
            <person name="Jalonen R."/>
            <person name="Gaisberger H."/>
            <person name="Ma Y.Z."/>
            <person name="Qiu Y.X."/>
        </authorList>
    </citation>
    <scope>NUCLEOTIDE SEQUENCE [LARGE SCALE GENOMIC DNA]</scope>
    <source>
        <strain evidence="13">Hangzhou</strain>
    </source>
</reference>
<feature type="transmembrane region" description="Helical" evidence="11">
    <location>
        <begin position="30"/>
        <end position="52"/>
    </location>
</feature>
<keyword evidence="11" id="KW-0812">Transmembrane</keyword>
<protein>
    <recommendedName>
        <fullName evidence="5">serine C-palmitoyltransferase</fullName>
        <ecNumber evidence="5">2.3.1.50</ecNumber>
    </recommendedName>
</protein>
<keyword evidence="6" id="KW-0808">Transferase</keyword>